<feature type="region of interest" description="Disordered" evidence="1">
    <location>
        <begin position="446"/>
        <end position="515"/>
    </location>
</feature>
<keyword evidence="2" id="KW-0472">Membrane</keyword>
<evidence type="ECO:0000256" key="1">
    <source>
        <dbReference type="SAM" id="MobiDB-lite"/>
    </source>
</evidence>
<organism evidence="3 4">
    <name type="scientific">Coprinopsis marcescibilis</name>
    <name type="common">Agaric fungus</name>
    <name type="synonym">Psathyrella marcescibilis</name>
    <dbReference type="NCBI Taxonomy" id="230819"/>
    <lineage>
        <taxon>Eukaryota</taxon>
        <taxon>Fungi</taxon>
        <taxon>Dikarya</taxon>
        <taxon>Basidiomycota</taxon>
        <taxon>Agaricomycotina</taxon>
        <taxon>Agaricomycetes</taxon>
        <taxon>Agaricomycetidae</taxon>
        <taxon>Agaricales</taxon>
        <taxon>Agaricineae</taxon>
        <taxon>Psathyrellaceae</taxon>
        <taxon>Coprinopsis</taxon>
    </lineage>
</organism>
<feature type="region of interest" description="Disordered" evidence="1">
    <location>
        <begin position="535"/>
        <end position="628"/>
    </location>
</feature>
<evidence type="ECO:0000313" key="4">
    <source>
        <dbReference type="Proteomes" id="UP000307440"/>
    </source>
</evidence>
<accession>A0A5C3KBH2</accession>
<dbReference type="Proteomes" id="UP000307440">
    <property type="component" value="Unassembled WGS sequence"/>
</dbReference>
<feature type="compositionally biased region" description="Polar residues" evidence="1">
    <location>
        <begin position="484"/>
        <end position="493"/>
    </location>
</feature>
<feature type="compositionally biased region" description="Polar residues" evidence="1">
    <location>
        <begin position="446"/>
        <end position="460"/>
    </location>
</feature>
<keyword evidence="2" id="KW-1133">Transmembrane helix</keyword>
<feature type="transmembrane region" description="Helical" evidence="2">
    <location>
        <begin position="212"/>
        <end position="238"/>
    </location>
</feature>
<feature type="compositionally biased region" description="Polar residues" evidence="1">
    <location>
        <begin position="604"/>
        <end position="617"/>
    </location>
</feature>
<feature type="region of interest" description="Disordered" evidence="1">
    <location>
        <begin position="398"/>
        <end position="428"/>
    </location>
</feature>
<evidence type="ECO:0000313" key="3">
    <source>
        <dbReference type="EMBL" id="TFK17274.1"/>
    </source>
</evidence>
<feature type="compositionally biased region" description="Basic and acidic residues" evidence="1">
    <location>
        <begin position="619"/>
        <end position="628"/>
    </location>
</feature>
<dbReference type="EMBL" id="ML210540">
    <property type="protein sequence ID" value="TFK17274.1"/>
    <property type="molecule type" value="Genomic_DNA"/>
</dbReference>
<gene>
    <name evidence="3" type="ORF">FA15DRAFT_736084</name>
</gene>
<keyword evidence="2" id="KW-0812">Transmembrane</keyword>
<protein>
    <submittedName>
        <fullName evidence="3">Uncharacterized protein</fullName>
    </submittedName>
</protein>
<evidence type="ECO:0000256" key="2">
    <source>
        <dbReference type="SAM" id="Phobius"/>
    </source>
</evidence>
<feature type="compositionally biased region" description="Basic and acidic residues" evidence="1">
    <location>
        <begin position="587"/>
        <end position="603"/>
    </location>
</feature>
<reference evidence="3 4" key="1">
    <citation type="journal article" date="2019" name="Nat. Ecol. Evol.">
        <title>Megaphylogeny resolves global patterns of mushroom evolution.</title>
        <authorList>
            <person name="Varga T."/>
            <person name="Krizsan K."/>
            <person name="Foldi C."/>
            <person name="Dima B."/>
            <person name="Sanchez-Garcia M."/>
            <person name="Sanchez-Ramirez S."/>
            <person name="Szollosi G.J."/>
            <person name="Szarkandi J.G."/>
            <person name="Papp V."/>
            <person name="Albert L."/>
            <person name="Andreopoulos W."/>
            <person name="Angelini C."/>
            <person name="Antonin V."/>
            <person name="Barry K.W."/>
            <person name="Bougher N.L."/>
            <person name="Buchanan P."/>
            <person name="Buyck B."/>
            <person name="Bense V."/>
            <person name="Catcheside P."/>
            <person name="Chovatia M."/>
            <person name="Cooper J."/>
            <person name="Damon W."/>
            <person name="Desjardin D."/>
            <person name="Finy P."/>
            <person name="Geml J."/>
            <person name="Haridas S."/>
            <person name="Hughes K."/>
            <person name="Justo A."/>
            <person name="Karasinski D."/>
            <person name="Kautmanova I."/>
            <person name="Kiss B."/>
            <person name="Kocsube S."/>
            <person name="Kotiranta H."/>
            <person name="LaButti K.M."/>
            <person name="Lechner B.E."/>
            <person name="Liimatainen K."/>
            <person name="Lipzen A."/>
            <person name="Lukacs Z."/>
            <person name="Mihaltcheva S."/>
            <person name="Morgado L.N."/>
            <person name="Niskanen T."/>
            <person name="Noordeloos M.E."/>
            <person name="Ohm R.A."/>
            <person name="Ortiz-Santana B."/>
            <person name="Ovrebo C."/>
            <person name="Racz N."/>
            <person name="Riley R."/>
            <person name="Savchenko A."/>
            <person name="Shiryaev A."/>
            <person name="Soop K."/>
            <person name="Spirin V."/>
            <person name="Szebenyi C."/>
            <person name="Tomsovsky M."/>
            <person name="Tulloss R.E."/>
            <person name="Uehling J."/>
            <person name="Grigoriev I.V."/>
            <person name="Vagvolgyi C."/>
            <person name="Papp T."/>
            <person name="Martin F.M."/>
            <person name="Miettinen O."/>
            <person name="Hibbett D.S."/>
            <person name="Nagy L.G."/>
        </authorList>
    </citation>
    <scope>NUCLEOTIDE SEQUENCE [LARGE SCALE GENOMIC DNA]</scope>
    <source>
        <strain evidence="3 4">CBS 121175</strain>
    </source>
</reference>
<proteinExistence type="predicted"/>
<sequence length="1330" mass="147868">MNTSNGSVSKYAQAIIRHSKCTIAEAKGTGCPSVAQRPDICLPIVASCHERFIGDKGKADWNVTLNGDMQLHMQLGSILDCVNVNTILEIPYSECFGQFVECHGATGYFESAQAKETAKELTCDDAKCHAIDGVWSIDPKQSLNCIVKIKHHPGVKNSDNYALAFIIERDCSIQPQCTTRGFRCDGEDAPLNVNSLVAMAADLISRVLEFTIIVLIILIAVAVLAYVGYMCSSLLLWLHLTWFNWSGSEQHEYYAGFSMGAHSFLRLTSGISDIEASYRLQISAFAAHCFLNAAFQPPLVHILKGWVQWLYFVSRLVDKACFSGIILWMSLLLRFVWYKVAYSPTGFYMLSGCFHEGLSNRLLHIWDKLGDFIGTFIHFAAMLHETLFPRMAQPGDLDDDSAAVESNDSKAAVSKPVEDDNASRTVPAGAPLLTEEGHGIAIQSSNSEATEPTFSQQHDSMTPFPQPGFGNTNGSDKAKEEQCSEVNSFQQVSGRDEQHGDTRNVVQTEPMPPTIPDVHYEVIVTNVLGSTLISQSTPEQDNDINVRLPSSPHQSNGRMSPVETGAENDSRRRDSEDDTSAGEEGASEDKTSVHDSTFGKEAHNSNPQGDRQESSQCEGKGKGKDFHLDNQEANNKEMKGVWNAARPGFQSEGSMGNGPDSPRSIVEAQELALTFFEAQRSLDLWNPPNFQSPRSYEPGMGGSISFEDGGFDGIMSNWTSPSPKRLSTWTRTPSNNSVWSFVHTMGPSDSWLQDLGYILKASNAHRWQKQTPEYDFQGILFKPDLRALDFQQLESILEEQLAAKALVEDLTEDLAKSPVKGIAEDFLALHPLVKEIQSHLQPYIPHTDPSPLQAHLFRKISRPFQLKDKSLVDHAILAIAAAVVDPKDPALDDSLQMKNLHVCFEEQYQDRGDNDSVSFKRCEILFNAYRFSSVRIDSYRSWIVGVEIEPISHCIVALPILPLPPSGSSNQLYISPTSISSGLYCFDSFCRLTSLSVTDGSFGKPAKQSYRQEFHQEPLNISLWLKILARLPKLVSLTLRGCVHPLTPQTISTSTTLPLLEHLHLHTDVTAVYSLVQALKLPNVSHVCLHVGQESTGPQSWLLGPATIAYMASCFDIINWESAGIYYFSAHADWMTLYTCTPPGGEHRRSFALTFWHYVFGQMPSAEPFPAEALWMQNGAWISFASAMKRVLSTVKTVMFDVEDSYAAITPCLFSFAGMQDVNLLILPNKAAFNQLVGWIRDRSQTNFAPKLTRLSLYPNSVRDLIVQREIAEIICWQVLKEESRLKQIMFKLPWESTGGQLVEVKGDDIPHLLRGLGLQIFLLQSYQIL</sequence>
<keyword evidence="4" id="KW-1185">Reference proteome</keyword>
<name>A0A5C3KBH2_COPMA</name>